<dbReference type="EnsemblPlants" id="AES65936">
    <property type="protein sequence ID" value="AES65936"/>
    <property type="gene ID" value="MTR_2g059130"/>
</dbReference>
<name>G7IT06_MEDTR</name>
<dbReference type="PaxDb" id="3880-AES65936"/>
<reference evidence="1 3" key="1">
    <citation type="journal article" date="2011" name="Nature">
        <title>The Medicago genome provides insight into the evolution of rhizobial symbioses.</title>
        <authorList>
            <person name="Young N.D."/>
            <person name="Debelle F."/>
            <person name="Oldroyd G.E."/>
            <person name="Geurts R."/>
            <person name="Cannon S.B."/>
            <person name="Udvardi M.K."/>
            <person name="Benedito V.A."/>
            <person name="Mayer K.F."/>
            <person name="Gouzy J."/>
            <person name="Schoof H."/>
            <person name="Van de Peer Y."/>
            <person name="Proost S."/>
            <person name="Cook D.R."/>
            <person name="Meyers B.C."/>
            <person name="Spannagl M."/>
            <person name="Cheung F."/>
            <person name="De Mita S."/>
            <person name="Krishnakumar V."/>
            <person name="Gundlach H."/>
            <person name="Zhou S."/>
            <person name="Mudge J."/>
            <person name="Bharti A.K."/>
            <person name="Murray J.D."/>
            <person name="Naoumkina M.A."/>
            <person name="Rosen B."/>
            <person name="Silverstein K.A."/>
            <person name="Tang H."/>
            <person name="Rombauts S."/>
            <person name="Zhao P.X."/>
            <person name="Zhou P."/>
            <person name="Barbe V."/>
            <person name="Bardou P."/>
            <person name="Bechner M."/>
            <person name="Bellec A."/>
            <person name="Berger A."/>
            <person name="Berges H."/>
            <person name="Bidwell S."/>
            <person name="Bisseling T."/>
            <person name="Choisne N."/>
            <person name="Couloux A."/>
            <person name="Denny R."/>
            <person name="Deshpande S."/>
            <person name="Dai X."/>
            <person name="Doyle J.J."/>
            <person name="Dudez A.M."/>
            <person name="Farmer A.D."/>
            <person name="Fouteau S."/>
            <person name="Franken C."/>
            <person name="Gibelin C."/>
            <person name="Gish J."/>
            <person name="Goldstein S."/>
            <person name="Gonzalez A.J."/>
            <person name="Green P.J."/>
            <person name="Hallab A."/>
            <person name="Hartog M."/>
            <person name="Hua A."/>
            <person name="Humphray S.J."/>
            <person name="Jeong D.H."/>
            <person name="Jing Y."/>
            <person name="Jocker A."/>
            <person name="Kenton S.M."/>
            <person name="Kim D.J."/>
            <person name="Klee K."/>
            <person name="Lai H."/>
            <person name="Lang C."/>
            <person name="Lin S."/>
            <person name="Macmil S.L."/>
            <person name="Magdelenat G."/>
            <person name="Matthews L."/>
            <person name="McCorrison J."/>
            <person name="Monaghan E.L."/>
            <person name="Mun J.H."/>
            <person name="Najar F.Z."/>
            <person name="Nicholson C."/>
            <person name="Noirot C."/>
            <person name="O'Bleness M."/>
            <person name="Paule C.R."/>
            <person name="Poulain J."/>
            <person name="Prion F."/>
            <person name="Qin B."/>
            <person name="Qu C."/>
            <person name="Retzel E.F."/>
            <person name="Riddle C."/>
            <person name="Sallet E."/>
            <person name="Samain S."/>
            <person name="Samson N."/>
            <person name="Sanders I."/>
            <person name="Saurat O."/>
            <person name="Scarpelli C."/>
            <person name="Schiex T."/>
            <person name="Segurens B."/>
            <person name="Severin A.J."/>
            <person name="Sherrier D.J."/>
            <person name="Shi R."/>
            <person name="Sims S."/>
            <person name="Singer S.R."/>
            <person name="Sinharoy S."/>
            <person name="Sterck L."/>
            <person name="Viollet A."/>
            <person name="Wang B.B."/>
            <person name="Wang K."/>
            <person name="Wang M."/>
            <person name="Wang X."/>
            <person name="Warfsmann J."/>
            <person name="Weissenbach J."/>
            <person name="White D.D."/>
            <person name="White J.D."/>
            <person name="Wiley G.B."/>
            <person name="Wincker P."/>
            <person name="Xing Y."/>
            <person name="Yang L."/>
            <person name="Yao Z."/>
            <person name="Ying F."/>
            <person name="Zhai J."/>
            <person name="Zhou L."/>
            <person name="Zuber A."/>
            <person name="Denarie J."/>
            <person name="Dixon R.A."/>
            <person name="May G.D."/>
            <person name="Schwartz D.C."/>
            <person name="Rogers J."/>
            <person name="Quetier F."/>
            <person name="Town C.D."/>
            <person name="Roe B.A."/>
        </authorList>
    </citation>
    <scope>NUCLEOTIDE SEQUENCE [LARGE SCALE GENOMIC DNA]</scope>
    <source>
        <strain evidence="1">A17</strain>
        <strain evidence="2 3">cv. Jemalong A17</strain>
    </source>
</reference>
<evidence type="ECO:0000313" key="1">
    <source>
        <dbReference type="EMBL" id="AES65936.1"/>
    </source>
</evidence>
<evidence type="ECO:0000313" key="2">
    <source>
        <dbReference type="EnsemblPlants" id="AES65936"/>
    </source>
</evidence>
<keyword evidence="3" id="KW-1185">Reference proteome</keyword>
<evidence type="ECO:0000313" key="3">
    <source>
        <dbReference type="Proteomes" id="UP000002051"/>
    </source>
</evidence>
<proteinExistence type="predicted"/>
<gene>
    <name evidence="1" type="ordered locus">MTR_2g059130</name>
</gene>
<sequence length="138" mass="16077">MCEECYEDVSHVLFDYPRARKVWQDGLLLSKVNSVMLWNNTAAEFIFALLQETSHTQAEDIAIHGRLKCNIDATFSKALNCVGFGFCIRNEFGEFIRARTMWSNPVVRRMLEKLCDFHTPSVGCMNYNLLMLIFNWMH</sequence>
<reference evidence="2" key="3">
    <citation type="submission" date="2015-04" db="UniProtKB">
        <authorList>
            <consortium name="EnsemblPlants"/>
        </authorList>
    </citation>
    <scope>IDENTIFICATION</scope>
    <source>
        <strain evidence="2">cv. Jemalong A17</strain>
    </source>
</reference>
<dbReference type="EMBL" id="CM001218">
    <property type="protein sequence ID" value="AES65936.1"/>
    <property type="molecule type" value="Genomic_DNA"/>
</dbReference>
<accession>G7IT06</accession>
<organism evidence="1 3">
    <name type="scientific">Medicago truncatula</name>
    <name type="common">Barrel medic</name>
    <name type="synonym">Medicago tribuloides</name>
    <dbReference type="NCBI Taxonomy" id="3880"/>
    <lineage>
        <taxon>Eukaryota</taxon>
        <taxon>Viridiplantae</taxon>
        <taxon>Streptophyta</taxon>
        <taxon>Embryophyta</taxon>
        <taxon>Tracheophyta</taxon>
        <taxon>Spermatophyta</taxon>
        <taxon>Magnoliopsida</taxon>
        <taxon>eudicotyledons</taxon>
        <taxon>Gunneridae</taxon>
        <taxon>Pentapetalae</taxon>
        <taxon>rosids</taxon>
        <taxon>fabids</taxon>
        <taxon>Fabales</taxon>
        <taxon>Fabaceae</taxon>
        <taxon>Papilionoideae</taxon>
        <taxon>50 kb inversion clade</taxon>
        <taxon>NPAAA clade</taxon>
        <taxon>Hologalegina</taxon>
        <taxon>IRL clade</taxon>
        <taxon>Trifolieae</taxon>
        <taxon>Medicago</taxon>
    </lineage>
</organism>
<dbReference type="HOGENOM" id="CLU_1858194_0_0_1"/>
<protein>
    <submittedName>
        <fullName evidence="1 2">Uncharacterized protein</fullName>
    </submittedName>
</protein>
<reference evidence="1 3" key="2">
    <citation type="journal article" date="2014" name="BMC Genomics">
        <title>An improved genome release (version Mt4.0) for the model legume Medicago truncatula.</title>
        <authorList>
            <person name="Tang H."/>
            <person name="Krishnakumar V."/>
            <person name="Bidwell S."/>
            <person name="Rosen B."/>
            <person name="Chan A."/>
            <person name="Zhou S."/>
            <person name="Gentzbittel L."/>
            <person name="Childs K.L."/>
            <person name="Yandell M."/>
            <person name="Gundlach H."/>
            <person name="Mayer K.F."/>
            <person name="Schwartz D.C."/>
            <person name="Town C.D."/>
        </authorList>
    </citation>
    <scope>GENOME REANNOTATION</scope>
    <source>
        <strain evidence="2 3">cv. Jemalong A17</strain>
    </source>
</reference>
<dbReference type="AlphaFoldDB" id="G7IT06"/>
<dbReference type="Proteomes" id="UP000002051">
    <property type="component" value="Chromosome 2"/>
</dbReference>